<accession>A0A553PSS7</accession>
<organism evidence="2 3">
    <name type="scientific">Tigriopus californicus</name>
    <name type="common">Marine copepod</name>
    <dbReference type="NCBI Taxonomy" id="6832"/>
    <lineage>
        <taxon>Eukaryota</taxon>
        <taxon>Metazoa</taxon>
        <taxon>Ecdysozoa</taxon>
        <taxon>Arthropoda</taxon>
        <taxon>Crustacea</taxon>
        <taxon>Multicrustacea</taxon>
        <taxon>Hexanauplia</taxon>
        <taxon>Copepoda</taxon>
        <taxon>Harpacticoida</taxon>
        <taxon>Harpacticidae</taxon>
        <taxon>Tigriopus</taxon>
    </lineage>
</organism>
<dbReference type="InterPro" id="IPR058698">
    <property type="entry name" value="CUB_metazoa"/>
</dbReference>
<dbReference type="Pfam" id="PF26080">
    <property type="entry name" value="CUB_animal"/>
    <property type="match status" value="1"/>
</dbReference>
<evidence type="ECO:0000259" key="1">
    <source>
        <dbReference type="Pfam" id="PF26080"/>
    </source>
</evidence>
<keyword evidence="3" id="KW-1185">Reference proteome</keyword>
<dbReference type="EMBL" id="VCGU01000001">
    <property type="protein sequence ID" value="TRY80724.1"/>
    <property type="molecule type" value="Genomic_DNA"/>
</dbReference>
<dbReference type="Proteomes" id="UP000318571">
    <property type="component" value="Chromosome 12"/>
</dbReference>
<comment type="caution">
    <text evidence="2">The sequence shown here is derived from an EMBL/GenBank/DDBJ whole genome shotgun (WGS) entry which is preliminary data.</text>
</comment>
<evidence type="ECO:0000313" key="3">
    <source>
        <dbReference type="Proteomes" id="UP000318571"/>
    </source>
</evidence>
<proteinExistence type="predicted"/>
<name>A0A553PSS7_TIGCA</name>
<dbReference type="AlphaFoldDB" id="A0A553PSS7"/>
<reference evidence="2 3" key="1">
    <citation type="journal article" date="2018" name="Nat. Ecol. Evol.">
        <title>Genomic signatures of mitonuclear coevolution across populations of Tigriopus californicus.</title>
        <authorList>
            <person name="Barreto F.S."/>
            <person name="Watson E.T."/>
            <person name="Lima T.G."/>
            <person name="Willett C.S."/>
            <person name="Edmands S."/>
            <person name="Li W."/>
            <person name="Burton R.S."/>
        </authorList>
    </citation>
    <scope>NUCLEOTIDE SEQUENCE [LARGE SCALE GENOMIC DNA]</scope>
    <source>
        <strain evidence="2 3">San Diego</strain>
    </source>
</reference>
<protein>
    <recommendedName>
        <fullName evidence="1">CUB domain-containing protein</fullName>
    </recommendedName>
</protein>
<sequence>QWSIKVTQYSCDSKNLAPEGCTQYFFGNDEGAIQTYNYVNGIHLANQDQNICIRRERGNCQICYTTEEDEDFSVSGMAVTVKTAGDMCCGYGTDGMGTTGYDCIQIPGAQVKTGAMTRIQDVICGSGKGIGINGDTKTICSNIHPFNLRFTSDQFDFMTETGIKGFRLLYSQNSMDC</sequence>
<feature type="domain" description="CUB" evidence="1">
    <location>
        <begin position="18"/>
        <end position="173"/>
    </location>
</feature>
<dbReference type="PANTHER" id="PTHR33236:SF12">
    <property type="entry name" value="CUB DOMAIN-CONTAINING PROTEIN-RELATED"/>
    <property type="match status" value="1"/>
</dbReference>
<dbReference type="PANTHER" id="PTHR33236">
    <property type="entry name" value="INTRAFLAGELLAR TRANSPORT PROTEIN 122 FAMILY PROTEIN-RELATED"/>
    <property type="match status" value="1"/>
</dbReference>
<gene>
    <name evidence="2" type="ORF">TCAL_12992</name>
</gene>
<evidence type="ECO:0000313" key="2">
    <source>
        <dbReference type="EMBL" id="TRY80724.1"/>
    </source>
</evidence>
<feature type="non-terminal residue" evidence="2">
    <location>
        <position position="1"/>
    </location>
</feature>